<evidence type="ECO:0000313" key="1">
    <source>
        <dbReference type="EMBL" id="MPC17705.1"/>
    </source>
</evidence>
<organism evidence="1 2">
    <name type="scientific">Portunus trituberculatus</name>
    <name type="common">Swimming crab</name>
    <name type="synonym">Neptunus trituberculatus</name>
    <dbReference type="NCBI Taxonomy" id="210409"/>
    <lineage>
        <taxon>Eukaryota</taxon>
        <taxon>Metazoa</taxon>
        <taxon>Ecdysozoa</taxon>
        <taxon>Arthropoda</taxon>
        <taxon>Crustacea</taxon>
        <taxon>Multicrustacea</taxon>
        <taxon>Malacostraca</taxon>
        <taxon>Eumalacostraca</taxon>
        <taxon>Eucarida</taxon>
        <taxon>Decapoda</taxon>
        <taxon>Pleocyemata</taxon>
        <taxon>Brachyura</taxon>
        <taxon>Eubrachyura</taxon>
        <taxon>Portunoidea</taxon>
        <taxon>Portunidae</taxon>
        <taxon>Portuninae</taxon>
        <taxon>Portunus</taxon>
    </lineage>
</organism>
<reference evidence="1 2" key="1">
    <citation type="submission" date="2019-05" db="EMBL/GenBank/DDBJ databases">
        <title>Another draft genome of Portunus trituberculatus and its Hox gene families provides insights of decapod evolution.</title>
        <authorList>
            <person name="Jeong J.-H."/>
            <person name="Song I."/>
            <person name="Kim S."/>
            <person name="Choi T."/>
            <person name="Kim D."/>
            <person name="Ryu S."/>
            <person name="Kim W."/>
        </authorList>
    </citation>
    <scope>NUCLEOTIDE SEQUENCE [LARGE SCALE GENOMIC DNA]</scope>
    <source>
        <tissue evidence="1">Muscle</tissue>
    </source>
</reference>
<dbReference type="EMBL" id="VSRR010000614">
    <property type="protein sequence ID" value="MPC17705.1"/>
    <property type="molecule type" value="Genomic_DNA"/>
</dbReference>
<sequence>MSLKSLLDFTCQLPRTTNGGWLLSRLQHDILFSLNRRGDTGRRLPTRHDRQVKNTATCVHNTTLCSTYVHYPVSCPQRNHHVRAFFTTVNLQNQ</sequence>
<dbReference type="AlphaFoldDB" id="A0A5B7D977"/>
<gene>
    <name evidence="1" type="ORF">E2C01_010569</name>
</gene>
<comment type="caution">
    <text evidence="1">The sequence shown here is derived from an EMBL/GenBank/DDBJ whole genome shotgun (WGS) entry which is preliminary data.</text>
</comment>
<proteinExistence type="predicted"/>
<protein>
    <submittedName>
        <fullName evidence="1">Uncharacterized protein</fullName>
    </submittedName>
</protein>
<dbReference type="Proteomes" id="UP000324222">
    <property type="component" value="Unassembled WGS sequence"/>
</dbReference>
<accession>A0A5B7D977</accession>
<name>A0A5B7D977_PORTR</name>
<evidence type="ECO:0000313" key="2">
    <source>
        <dbReference type="Proteomes" id="UP000324222"/>
    </source>
</evidence>
<keyword evidence="2" id="KW-1185">Reference proteome</keyword>